<evidence type="ECO:0000259" key="3">
    <source>
        <dbReference type="PROSITE" id="PS50102"/>
    </source>
</evidence>
<dbReference type="InterPro" id="IPR000504">
    <property type="entry name" value="RRM_dom"/>
</dbReference>
<dbReference type="SUPFAM" id="SSF54928">
    <property type="entry name" value="RNA-binding domain, RBD"/>
    <property type="match status" value="1"/>
</dbReference>
<protein>
    <recommendedName>
        <fullName evidence="3">RRM domain-containing protein</fullName>
    </recommendedName>
</protein>
<dbReference type="InterPro" id="IPR035979">
    <property type="entry name" value="RBD_domain_sf"/>
</dbReference>
<proteinExistence type="predicted"/>
<dbReference type="Pfam" id="PF00076">
    <property type="entry name" value="RRM_1"/>
    <property type="match status" value="1"/>
</dbReference>
<dbReference type="AlphaFoldDB" id="A0ABD3SKR2"/>
<feature type="domain" description="RRM" evidence="3">
    <location>
        <begin position="76"/>
        <end position="154"/>
    </location>
</feature>
<dbReference type="PANTHER" id="PTHR48029:SF1">
    <property type="entry name" value="NUCLEOLAR PROTEIN 8"/>
    <property type="match status" value="1"/>
</dbReference>
<evidence type="ECO:0000256" key="1">
    <source>
        <dbReference type="ARBA" id="ARBA00022884"/>
    </source>
</evidence>
<name>A0ABD3SKR2_9LAMI</name>
<sequence>MATAALSHRILPLRSITPPASASEAKRQFQPSPPLVLPIPKRLSYGAQKCNLHIAQSLSSSSSSSSTPRIPSNPSTKLFVSGLSFRTTEESLRNAFKSFGELVQVNLVMDKIAKRPRGFAFITYATEGESKRAIEGMHGKFLDGRVIFVEIAKSRSELRQGSMENPT</sequence>
<dbReference type="PROSITE" id="PS50102">
    <property type="entry name" value="RRM"/>
    <property type="match status" value="1"/>
</dbReference>
<dbReference type="SMART" id="SM00360">
    <property type="entry name" value="RRM"/>
    <property type="match status" value="1"/>
</dbReference>
<organism evidence="4 5">
    <name type="scientific">Penstemon smallii</name>
    <dbReference type="NCBI Taxonomy" id="265156"/>
    <lineage>
        <taxon>Eukaryota</taxon>
        <taxon>Viridiplantae</taxon>
        <taxon>Streptophyta</taxon>
        <taxon>Embryophyta</taxon>
        <taxon>Tracheophyta</taxon>
        <taxon>Spermatophyta</taxon>
        <taxon>Magnoliopsida</taxon>
        <taxon>eudicotyledons</taxon>
        <taxon>Gunneridae</taxon>
        <taxon>Pentapetalae</taxon>
        <taxon>asterids</taxon>
        <taxon>lamiids</taxon>
        <taxon>Lamiales</taxon>
        <taxon>Plantaginaceae</taxon>
        <taxon>Cheloneae</taxon>
        <taxon>Penstemon</taxon>
    </lineage>
</organism>
<reference evidence="4 5" key="1">
    <citation type="submission" date="2024-12" db="EMBL/GenBank/DDBJ databases">
        <title>The unique morphological basis and parallel evolutionary history of personate flowers in Penstemon.</title>
        <authorList>
            <person name="Depatie T.H."/>
            <person name="Wessinger C.A."/>
        </authorList>
    </citation>
    <scope>NUCLEOTIDE SEQUENCE [LARGE SCALE GENOMIC DNA]</scope>
    <source>
        <strain evidence="4">WTNN_2</strain>
        <tissue evidence="4">Leaf</tissue>
    </source>
</reference>
<evidence type="ECO:0000256" key="2">
    <source>
        <dbReference type="PROSITE-ProRule" id="PRU00176"/>
    </source>
</evidence>
<evidence type="ECO:0000313" key="5">
    <source>
        <dbReference type="Proteomes" id="UP001634393"/>
    </source>
</evidence>
<evidence type="ECO:0000313" key="4">
    <source>
        <dbReference type="EMBL" id="KAL3824950.1"/>
    </source>
</evidence>
<accession>A0ABD3SKR2</accession>
<keyword evidence="1 2" id="KW-0694">RNA-binding</keyword>
<dbReference type="InterPro" id="IPR012677">
    <property type="entry name" value="Nucleotide-bd_a/b_plait_sf"/>
</dbReference>
<dbReference type="Gene3D" id="3.30.70.330">
    <property type="match status" value="1"/>
</dbReference>
<dbReference type="GO" id="GO:0003723">
    <property type="term" value="F:RNA binding"/>
    <property type="evidence" value="ECO:0007669"/>
    <property type="project" value="UniProtKB-UniRule"/>
</dbReference>
<comment type="caution">
    <text evidence="4">The sequence shown here is derived from an EMBL/GenBank/DDBJ whole genome shotgun (WGS) entry which is preliminary data.</text>
</comment>
<dbReference type="PANTHER" id="PTHR48029">
    <property type="entry name" value="NUCLEOLAR PROTEIN 8"/>
    <property type="match status" value="1"/>
</dbReference>
<dbReference type="Proteomes" id="UP001634393">
    <property type="component" value="Unassembled WGS sequence"/>
</dbReference>
<gene>
    <name evidence="4" type="ORF">ACJIZ3_020979</name>
</gene>
<dbReference type="EMBL" id="JBJXBP010000006">
    <property type="protein sequence ID" value="KAL3824950.1"/>
    <property type="molecule type" value="Genomic_DNA"/>
</dbReference>
<keyword evidence="5" id="KW-1185">Reference proteome</keyword>